<dbReference type="AlphaFoldDB" id="W0VDM9"/>
<reference evidence="3 4" key="1">
    <citation type="journal article" date="2015" name="Genome Announc.">
        <title>Genome Sequence of Mushroom Soft-Rot Pathogen Janthinobacterium agaricidamnosum.</title>
        <authorList>
            <person name="Graupner K."/>
            <person name="Lackner G."/>
            <person name="Hertweck C."/>
        </authorList>
    </citation>
    <scope>NUCLEOTIDE SEQUENCE [LARGE SCALE GENOMIC DNA]</scope>
    <source>
        <strain evidence="4">NBRC 102515 / DSM 9628</strain>
    </source>
</reference>
<protein>
    <recommendedName>
        <fullName evidence="2">CHRD domain-containing protein</fullName>
    </recommendedName>
</protein>
<gene>
    <name evidence="3" type="ORF">GJA_4808</name>
</gene>
<proteinExistence type="predicted"/>
<dbReference type="SMART" id="SM00754">
    <property type="entry name" value="CHRD"/>
    <property type="match status" value="1"/>
</dbReference>
<dbReference type="InterPro" id="IPR010895">
    <property type="entry name" value="CHRD"/>
</dbReference>
<sequence length="145" mass="15127">MKTMMRSIRLASLAAITGALLFGAACSNHHHADGVILSGAQEAPPNDSRATGNSMIKIGSDKSVYGEVRFSGMVASVAHIHQAPAGVAGPVIVPLIRISDTAFAVPPGITLNDAQYAAYLAGKLYVNLHSTAFPNGEIRAQLHPR</sequence>
<dbReference type="PROSITE" id="PS51257">
    <property type="entry name" value="PROKAR_LIPOPROTEIN"/>
    <property type="match status" value="1"/>
</dbReference>
<keyword evidence="1" id="KW-0732">Signal</keyword>
<evidence type="ECO:0000256" key="1">
    <source>
        <dbReference type="SAM" id="SignalP"/>
    </source>
</evidence>
<dbReference type="PATRIC" id="fig|1349767.4.peg.1433"/>
<dbReference type="STRING" id="1349767.GJA_4808"/>
<dbReference type="EMBL" id="HG322949">
    <property type="protein sequence ID" value="CDG85412.1"/>
    <property type="molecule type" value="Genomic_DNA"/>
</dbReference>
<feature type="chain" id="PRO_5004798281" description="CHRD domain-containing protein" evidence="1">
    <location>
        <begin position="33"/>
        <end position="145"/>
    </location>
</feature>
<dbReference type="Proteomes" id="UP000027604">
    <property type="component" value="Chromosome I"/>
</dbReference>
<accession>W0VDM9</accession>
<dbReference type="KEGG" id="jag:GJA_4808"/>
<evidence type="ECO:0000313" key="3">
    <source>
        <dbReference type="EMBL" id="CDG85412.1"/>
    </source>
</evidence>
<keyword evidence="4" id="KW-1185">Reference proteome</keyword>
<dbReference type="eggNOG" id="COG2335">
    <property type="taxonomic scope" value="Bacteria"/>
</dbReference>
<evidence type="ECO:0000313" key="4">
    <source>
        <dbReference type="Proteomes" id="UP000027604"/>
    </source>
</evidence>
<dbReference type="Pfam" id="PF07452">
    <property type="entry name" value="CHRD"/>
    <property type="match status" value="1"/>
</dbReference>
<evidence type="ECO:0000259" key="2">
    <source>
        <dbReference type="SMART" id="SM00754"/>
    </source>
</evidence>
<feature type="domain" description="CHRD" evidence="2">
    <location>
        <begin position="31"/>
        <end position="144"/>
    </location>
</feature>
<feature type="signal peptide" evidence="1">
    <location>
        <begin position="1"/>
        <end position="32"/>
    </location>
</feature>
<dbReference type="HOGENOM" id="CLU_107551_2_1_4"/>
<organism evidence="3 4">
    <name type="scientific">Janthinobacterium agaricidamnosum NBRC 102515 = DSM 9628</name>
    <dbReference type="NCBI Taxonomy" id="1349767"/>
    <lineage>
        <taxon>Bacteria</taxon>
        <taxon>Pseudomonadati</taxon>
        <taxon>Pseudomonadota</taxon>
        <taxon>Betaproteobacteria</taxon>
        <taxon>Burkholderiales</taxon>
        <taxon>Oxalobacteraceae</taxon>
        <taxon>Janthinobacterium</taxon>
    </lineage>
</organism>
<name>W0VDM9_9BURK</name>